<dbReference type="GO" id="GO:0016853">
    <property type="term" value="F:isomerase activity"/>
    <property type="evidence" value="ECO:0007669"/>
    <property type="project" value="UniProtKB-KW"/>
</dbReference>
<keyword evidence="3" id="KW-1185">Reference proteome</keyword>
<protein>
    <submittedName>
        <fullName evidence="2">Maleylpyruvate isomerase family mycothiol-dependent enzyme</fullName>
    </submittedName>
</protein>
<proteinExistence type="predicted"/>
<dbReference type="InterPro" id="IPR024344">
    <property type="entry name" value="MDMPI_metal-binding"/>
</dbReference>
<sequence length="214" mass="23269">MDSPSNSVIWPVVHAERRALLHDLRSLPAEGWRVTSLCEGWDVHDVVAHLIDSAKTTRWGFVRRMALARFDFDEDNARGVSKEREENPAATLSAFGEILDFTRTPPAHLATRLVEAFVHGEDIRVPLGIVRDYPVEHVATALRYQLATSAKLGGGRELAQGFTLAATDTDLVHGSGPEVRGSALSLLLAVSGRVDTRNPLTGPGAASFGDQINR</sequence>
<keyword evidence="2" id="KW-0413">Isomerase</keyword>
<name>A0ABX1G917_9MICC</name>
<comment type="caution">
    <text evidence="2">The sequence shown here is derived from an EMBL/GenBank/DDBJ whole genome shotgun (WGS) entry which is preliminary data.</text>
</comment>
<evidence type="ECO:0000259" key="1">
    <source>
        <dbReference type="Pfam" id="PF11716"/>
    </source>
</evidence>
<dbReference type="Pfam" id="PF11716">
    <property type="entry name" value="MDMPI_N"/>
    <property type="match status" value="1"/>
</dbReference>
<gene>
    <name evidence="2" type="ORF">HED64_14535</name>
</gene>
<organism evidence="2 3">
    <name type="scientific">Paeniglutamicibacter terrestris</name>
    <dbReference type="NCBI Taxonomy" id="2723403"/>
    <lineage>
        <taxon>Bacteria</taxon>
        <taxon>Bacillati</taxon>
        <taxon>Actinomycetota</taxon>
        <taxon>Actinomycetes</taxon>
        <taxon>Micrococcales</taxon>
        <taxon>Micrococcaceae</taxon>
        <taxon>Paeniglutamicibacter</taxon>
    </lineage>
</organism>
<evidence type="ECO:0000313" key="2">
    <source>
        <dbReference type="EMBL" id="NKG21917.1"/>
    </source>
</evidence>
<dbReference type="SUPFAM" id="SSF109854">
    <property type="entry name" value="DinB/YfiT-like putative metalloenzymes"/>
    <property type="match status" value="1"/>
</dbReference>
<dbReference type="Gene3D" id="1.20.120.450">
    <property type="entry name" value="dinb family like domain"/>
    <property type="match status" value="1"/>
</dbReference>
<dbReference type="RefSeq" id="WP_168152722.1">
    <property type="nucleotide sequence ID" value="NZ_JAAWVT010000007.1"/>
</dbReference>
<dbReference type="InterPro" id="IPR034660">
    <property type="entry name" value="DinB/YfiT-like"/>
</dbReference>
<evidence type="ECO:0000313" key="3">
    <source>
        <dbReference type="Proteomes" id="UP000746595"/>
    </source>
</evidence>
<dbReference type="NCBIfam" id="TIGR03083">
    <property type="entry name" value="maleylpyruvate isomerase family mycothiol-dependent enzyme"/>
    <property type="match status" value="1"/>
</dbReference>
<dbReference type="EMBL" id="JAAWVT010000007">
    <property type="protein sequence ID" value="NKG21917.1"/>
    <property type="molecule type" value="Genomic_DNA"/>
</dbReference>
<reference evidence="2 3" key="1">
    <citation type="submission" date="2020-04" db="EMBL/GenBank/DDBJ databases">
        <title>Paeniglutamicibacter sp. ANT13_2, a novel actinomycete isolated from sediment in Antarctica.</title>
        <authorList>
            <person name="Sakdapetsiri C."/>
            <person name="Pinyakong O."/>
        </authorList>
    </citation>
    <scope>NUCLEOTIDE SEQUENCE [LARGE SCALE GENOMIC DNA]</scope>
    <source>
        <strain evidence="2 3">ANT13_2</strain>
    </source>
</reference>
<feature type="domain" description="Mycothiol-dependent maleylpyruvate isomerase metal-binding" evidence="1">
    <location>
        <begin position="14"/>
        <end position="94"/>
    </location>
</feature>
<accession>A0ABX1G917</accession>
<dbReference type="InterPro" id="IPR017517">
    <property type="entry name" value="Maleyloyr_isom"/>
</dbReference>
<dbReference type="Proteomes" id="UP000746595">
    <property type="component" value="Unassembled WGS sequence"/>
</dbReference>